<dbReference type="PANTHER" id="PTHR43284">
    <property type="entry name" value="ASPARAGINE SYNTHETASE (GLUTAMINE-HYDROLYZING)"/>
    <property type="match status" value="1"/>
</dbReference>
<evidence type="ECO:0000259" key="9">
    <source>
        <dbReference type="PROSITE" id="PS51278"/>
    </source>
</evidence>
<dbReference type="Pfam" id="PF13537">
    <property type="entry name" value="GATase_7"/>
    <property type="match status" value="1"/>
</dbReference>
<keyword evidence="11" id="KW-1185">Reference proteome</keyword>
<organism evidence="10 11">
    <name type="scientific">Paraphaeosphaeria sporulosa</name>
    <dbReference type="NCBI Taxonomy" id="1460663"/>
    <lineage>
        <taxon>Eukaryota</taxon>
        <taxon>Fungi</taxon>
        <taxon>Dikarya</taxon>
        <taxon>Ascomycota</taxon>
        <taxon>Pezizomycotina</taxon>
        <taxon>Dothideomycetes</taxon>
        <taxon>Pleosporomycetidae</taxon>
        <taxon>Pleosporales</taxon>
        <taxon>Massarineae</taxon>
        <taxon>Didymosphaeriaceae</taxon>
        <taxon>Paraphaeosphaeria</taxon>
    </lineage>
</organism>
<feature type="region of interest" description="Disordered" evidence="8">
    <location>
        <begin position="709"/>
        <end position="730"/>
    </location>
</feature>
<evidence type="ECO:0000256" key="1">
    <source>
        <dbReference type="ARBA" id="ARBA00005752"/>
    </source>
</evidence>
<reference evidence="10 11" key="1">
    <citation type="submission" date="2016-05" db="EMBL/GenBank/DDBJ databases">
        <title>Comparative analysis of secretome profiles of manganese(II)-oxidizing ascomycete fungi.</title>
        <authorList>
            <consortium name="DOE Joint Genome Institute"/>
            <person name="Zeiner C.A."/>
            <person name="Purvine S.O."/>
            <person name="Zink E.M."/>
            <person name="Wu S."/>
            <person name="Pasa-Tolic L."/>
            <person name="Chaput D.L."/>
            <person name="Haridas S."/>
            <person name="Grigoriev I.V."/>
            <person name="Santelli C.M."/>
            <person name="Hansel C.M."/>
        </authorList>
    </citation>
    <scope>NUCLEOTIDE SEQUENCE [LARGE SCALE GENOMIC DNA]</scope>
    <source>
        <strain evidence="10 11">AP3s5-JAC2a</strain>
    </source>
</reference>
<dbReference type="PANTHER" id="PTHR43284:SF1">
    <property type="entry name" value="ASPARAGINE SYNTHETASE"/>
    <property type="match status" value="1"/>
</dbReference>
<feature type="compositionally biased region" description="Polar residues" evidence="8">
    <location>
        <begin position="715"/>
        <end position="730"/>
    </location>
</feature>
<dbReference type="InterPro" id="IPR006426">
    <property type="entry name" value="Asn_synth_AEB"/>
</dbReference>
<dbReference type="CDD" id="cd01991">
    <property type="entry name" value="Asn_synthase_B_C"/>
    <property type="match status" value="1"/>
</dbReference>
<proteinExistence type="inferred from homology"/>
<sequence>MCGISCVITLKGNAPKSNSYGAKNLAQAYELERALLSEQMDGSLEAIKHRGPDDRGYWFSDYNRVALGHVRLSILDLSPEAQQPFHDPENTVHAVVCGEFYDWEDIRDDLMKKGYTFGSHCDSEILLALYQEYGMSMMEYLRGEFAFVLYDSKAETIVAARDRYGVKPLFYTVHDGRIFIASEMKAFLAFGWQPEWDVQSLIECGYLTDTRTLFQGVSRIQAGRYLSLQSYRTITQTEYWNIEYPDKVFQAQRHFLHETETRSEQEMIEGVRERLLDAVSVRLRADVPVGIFLSGGLDSSAIAGMIKHLIVEKGVRLGNEGSATANIKCFSIKFLDGPGDEFDEEPIAQRTAEWLGVKKHVVRMTEEEFVKNYSDAAWFCEHPLSDLNFIAKVALSRITRANGVKVILTGEGSDEQFAGYGQLLADFLREPDQSWTSQSLPRLPNNLRLKLLAEEEQGKSGDQKTIKNFRIADPPSAAYARKQINNVSIISMTSLMNAQPLLSPWVQQEFGVQDPRVVGVHNLLTGTVRKKIQLKWHTLHSALYIWQKFFLQNILLTALGDRVEMANSIEGRQPFLDHNLTEYVNGLPPSVKLRYDPETNSLNEKWILKEAAKPFITEELYKRRKHPFSAPVTYAVDGPLHRYIGSLMSKENIDQLGFLDWEKCKSLVEDGFVHKNAVEMRKLFMVSQLVELSRRFGVKRAEPEYALRPNEAGIQESQEPLAGTSSLSRL</sequence>
<dbReference type="Gene3D" id="3.60.20.10">
    <property type="entry name" value="Glutamine Phosphoribosylpyrophosphate, subunit 1, domain 1"/>
    <property type="match status" value="1"/>
</dbReference>
<evidence type="ECO:0000256" key="7">
    <source>
        <dbReference type="PIRSR" id="PIRSR001589-3"/>
    </source>
</evidence>
<dbReference type="Pfam" id="PF00733">
    <property type="entry name" value="Asn_synthase"/>
    <property type="match status" value="1"/>
</dbReference>
<evidence type="ECO:0000256" key="8">
    <source>
        <dbReference type="SAM" id="MobiDB-lite"/>
    </source>
</evidence>
<dbReference type="RefSeq" id="XP_018037140.1">
    <property type="nucleotide sequence ID" value="XM_018184056.1"/>
</dbReference>
<evidence type="ECO:0000256" key="2">
    <source>
        <dbReference type="ARBA" id="ARBA00022741"/>
    </source>
</evidence>
<dbReference type="InParanoid" id="A0A177CGS5"/>
<evidence type="ECO:0000256" key="5">
    <source>
        <dbReference type="PIRNR" id="PIRNR001589"/>
    </source>
</evidence>
<dbReference type="GO" id="GO:0005829">
    <property type="term" value="C:cytosol"/>
    <property type="evidence" value="ECO:0007669"/>
    <property type="project" value="TreeGrafter"/>
</dbReference>
<dbReference type="SUPFAM" id="SSF56235">
    <property type="entry name" value="N-terminal nucleophile aminohydrolases (Ntn hydrolases)"/>
    <property type="match status" value="1"/>
</dbReference>
<accession>A0A177CGS5</accession>
<dbReference type="InterPro" id="IPR033738">
    <property type="entry name" value="AsnB_N"/>
</dbReference>
<dbReference type="PIRSF" id="PIRSF001589">
    <property type="entry name" value="Asn_synthetase_glu-h"/>
    <property type="match status" value="1"/>
</dbReference>
<dbReference type="GeneID" id="28767542"/>
<dbReference type="InterPro" id="IPR001962">
    <property type="entry name" value="Asn_synthase"/>
</dbReference>
<evidence type="ECO:0000256" key="3">
    <source>
        <dbReference type="ARBA" id="ARBA00022840"/>
    </source>
</evidence>
<keyword evidence="3 5" id="KW-0067">ATP-binding</keyword>
<evidence type="ECO:0000313" key="11">
    <source>
        <dbReference type="Proteomes" id="UP000077069"/>
    </source>
</evidence>
<dbReference type="SUPFAM" id="SSF52402">
    <property type="entry name" value="Adenine nucleotide alpha hydrolases-like"/>
    <property type="match status" value="1"/>
</dbReference>
<keyword evidence="2 5" id="KW-0547">Nucleotide-binding</keyword>
<dbReference type="NCBIfam" id="TIGR01536">
    <property type="entry name" value="asn_synth_AEB"/>
    <property type="match status" value="1"/>
</dbReference>
<protein>
    <submittedName>
        <fullName evidence="10">Glutamine-hydrolyzing asparagine synthase</fullName>
    </submittedName>
</protein>
<dbReference type="InterPro" id="IPR051786">
    <property type="entry name" value="ASN_synthetase/amidase"/>
</dbReference>
<dbReference type="Gene3D" id="3.40.50.620">
    <property type="entry name" value="HUPs"/>
    <property type="match status" value="2"/>
</dbReference>
<dbReference type="PROSITE" id="PS51278">
    <property type="entry name" value="GATASE_TYPE_2"/>
    <property type="match status" value="1"/>
</dbReference>
<feature type="binding site" evidence="6">
    <location>
        <position position="332"/>
    </location>
    <ligand>
        <name>ATP</name>
        <dbReference type="ChEBI" id="CHEBI:30616"/>
    </ligand>
</feature>
<feature type="domain" description="Glutamine amidotransferase type-2" evidence="9">
    <location>
        <begin position="2"/>
        <end position="231"/>
    </location>
</feature>
<comment type="similarity">
    <text evidence="1">Belongs to the asparagine synthetase family.</text>
</comment>
<evidence type="ECO:0000256" key="4">
    <source>
        <dbReference type="ARBA" id="ARBA00022962"/>
    </source>
</evidence>
<gene>
    <name evidence="10" type="ORF">CC84DRAFT_1241501</name>
</gene>
<evidence type="ECO:0000256" key="6">
    <source>
        <dbReference type="PIRSR" id="PIRSR001589-2"/>
    </source>
</evidence>
<dbReference type="STRING" id="1460663.A0A177CGS5"/>
<dbReference type="GO" id="GO:0006529">
    <property type="term" value="P:asparagine biosynthetic process"/>
    <property type="evidence" value="ECO:0007669"/>
    <property type="project" value="InterPro"/>
</dbReference>
<dbReference type="InterPro" id="IPR017932">
    <property type="entry name" value="GATase_2_dom"/>
</dbReference>
<dbReference type="OrthoDB" id="409189at2759"/>
<feature type="site" description="Important for beta-aspartyl-AMP intermediate formation" evidence="7">
    <location>
        <position position="411"/>
    </location>
</feature>
<dbReference type="InterPro" id="IPR029055">
    <property type="entry name" value="Ntn_hydrolases_N"/>
</dbReference>
<dbReference type="InterPro" id="IPR014729">
    <property type="entry name" value="Rossmann-like_a/b/a_fold"/>
</dbReference>
<feature type="binding site" evidence="6">
    <location>
        <position position="122"/>
    </location>
    <ligand>
        <name>L-glutamine</name>
        <dbReference type="ChEBI" id="CHEBI:58359"/>
    </ligand>
</feature>
<dbReference type="AlphaFoldDB" id="A0A177CGS5"/>
<name>A0A177CGS5_9PLEO</name>
<dbReference type="GO" id="GO:0005524">
    <property type="term" value="F:ATP binding"/>
    <property type="evidence" value="ECO:0007669"/>
    <property type="project" value="UniProtKB-KW"/>
</dbReference>
<dbReference type="EMBL" id="KV441551">
    <property type="protein sequence ID" value="OAG06775.1"/>
    <property type="molecule type" value="Genomic_DNA"/>
</dbReference>
<dbReference type="CDD" id="cd00712">
    <property type="entry name" value="AsnB"/>
    <property type="match status" value="1"/>
</dbReference>
<keyword evidence="4" id="KW-0315">Glutamine amidotransferase</keyword>
<dbReference type="Proteomes" id="UP000077069">
    <property type="component" value="Unassembled WGS sequence"/>
</dbReference>
<dbReference type="GO" id="GO:0004066">
    <property type="term" value="F:asparagine synthase (glutamine-hydrolyzing) activity"/>
    <property type="evidence" value="ECO:0007669"/>
    <property type="project" value="InterPro"/>
</dbReference>
<evidence type="ECO:0000313" key="10">
    <source>
        <dbReference type="EMBL" id="OAG06775.1"/>
    </source>
</evidence>